<dbReference type="GO" id="GO:0005737">
    <property type="term" value="C:cytoplasm"/>
    <property type="evidence" value="ECO:0007669"/>
    <property type="project" value="InterPro"/>
</dbReference>
<keyword evidence="2" id="KW-0378">Hydrolase</keyword>
<evidence type="ECO:0000256" key="5">
    <source>
        <dbReference type="PROSITE-ProRule" id="PRU00050"/>
    </source>
</evidence>
<reference evidence="9" key="1">
    <citation type="journal article" date="2020" name="mSystems">
        <title>Genome- and Community-Level Interaction Insights into Carbon Utilization and Element Cycling Functions of Hydrothermarchaeota in Hydrothermal Sediment.</title>
        <authorList>
            <person name="Zhou Z."/>
            <person name="Liu Y."/>
            <person name="Xu W."/>
            <person name="Pan J."/>
            <person name="Luo Z.H."/>
            <person name="Li M."/>
        </authorList>
    </citation>
    <scope>NUCLEOTIDE SEQUENCE [LARGE SCALE GENOMIC DNA]</scope>
    <source>
        <strain evidence="9">HyVt-483</strain>
    </source>
</reference>
<gene>
    <name evidence="9" type="ORF">ENJ40_04935</name>
</gene>
<dbReference type="InterPro" id="IPR001789">
    <property type="entry name" value="Sig_transdc_resp-reg_receiver"/>
</dbReference>
<evidence type="ECO:0000256" key="4">
    <source>
        <dbReference type="ARBA" id="ARBA00048267"/>
    </source>
</evidence>
<proteinExistence type="predicted"/>
<dbReference type="InterPro" id="IPR011006">
    <property type="entry name" value="CheY-like_superfamily"/>
</dbReference>
<comment type="caution">
    <text evidence="9">The sequence shown here is derived from an EMBL/GenBank/DDBJ whole genome shotgun (WGS) entry which is preliminary data.</text>
</comment>
<dbReference type="Gene3D" id="3.40.50.180">
    <property type="entry name" value="Methylesterase CheB, C-terminal domain"/>
    <property type="match status" value="1"/>
</dbReference>
<dbReference type="InterPro" id="IPR035909">
    <property type="entry name" value="CheB_C"/>
</dbReference>
<sequence length="357" mass="40449">MKRVLIIDDSPLICRLLEKALLSFPEFVPVGKASNGMEALELIERLEPDVCTLDVNMPAMDGLVLLKKLMVRRPMPVLMVSALTKEGSRTAFESLRYGALDFLPKPGGLWESGGAFEKVLYDRLKRVAAVDLENIRFITRKRLRKRGLTSAAPARELVVVLTREGSYTFFLRLIQHLEEIRAPQLWCMALPDRWVEAFAEYLVEECELPVKLLQSGETLREGFIYLTGVERWWRLEEDEEGGIRVRSMTVPSGVSREDLFDSLLLEASVLLRDRVLALVGPGRFQKGKIGLSEVRNSGGEVLIARRRECLYPEAPIYFAEGGGFPEYSLRDLGVWLTRWPDRGEGYGRRVEGYAGRA</sequence>
<name>A0A7C3H4H8_9BACT</name>
<feature type="domain" description="Response regulatory" evidence="7">
    <location>
        <begin position="3"/>
        <end position="120"/>
    </location>
</feature>
<dbReference type="Gene3D" id="3.40.50.2300">
    <property type="match status" value="1"/>
</dbReference>
<feature type="modified residue" description="4-aspartylphosphate" evidence="6">
    <location>
        <position position="54"/>
    </location>
</feature>
<dbReference type="PANTHER" id="PTHR42872:SF6">
    <property type="entry name" value="PROTEIN-GLUTAMATE METHYLESTERASE_PROTEIN-GLUTAMINE GLUTAMINASE"/>
    <property type="match status" value="1"/>
</dbReference>
<evidence type="ECO:0000259" key="7">
    <source>
        <dbReference type="PROSITE" id="PS50110"/>
    </source>
</evidence>
<dbReference type="GO" id="GO:0006935">
    <property type="term" value="P:chemotaxis"/>
    <property type="evidence" value="ECO:0007669"/>
    <property type="project" value="InterPro"/>
</dbReference>
<dbReference type="PROSITE" id="PS50122">
    <property type="entry name" value="CHEB"/>
    <property type="match status" value="1"/>
</dbReference>
<dbReference type="CDD" id="cd17541">
    <property type="entry name" value="REC_CheB-like"/>
    <property type="match status" value="1"/>
</dbReference>
<dbReference type="PROSITE" id="PS50110">
    <property type="entry name" value="RESPONSE_REGULATORY"/>
    <property type="match status" value="1"/>
</dbReference>
<dbReference type="SUPFAM" id="SSF52738">
    <property type="entry name" value="Methylesterase CheB, C-terminal domain"/>
    <property type="match status" value="1"/>
</dbReference>
<evidence type="ECO:0000259" key="8">
    <source>
        <dbReference type="PROSITE" id="PS50122"/>
    </source>
</evidence>
<dbReference type="SUPFAM" id="SSF52172">
    <property type="entry name" value="CheY-like"/>
    <property type="match status" value="1"/>
</dbReference>
<dbReference type="Pfam" id="PF00072">
    <property type="entry name" value="Response_reg"/>
    <property type="match status" value="1"/>
</dbReference>
<evidence type="ECO:0000256" key="2">
    <source>
        <dbReference type="ARBA" id="ARBA00022801"/>
    </source>
</evidence>
<dbReference type="GO" id="GO:0000156">
    <property type="term" value="F:phosphorelay response regulator activity"/>
    <property type="evidence" value="ECO:0007669"/>
    <property type="project" value="InterPro"/>
</dbReference>
<keyword evidence="6" id="KW-0597">Phosphoprotein</keyword>
<evidence type="ECO:0000256" key="6">
    <source>
        <dbReference type="PROSITE-ProRule" id="PRU00169"/>
    </source>
</evidence>
<protein>
    <recommendedName>
        <fullName evidence="3">protein-glutamate methylesterase</fullName>
        <ecNumber evidence="3">3.1.1.61</ecNumber>
    </recommendedName>
</protein>
<dbReference type="AlphaFoldDB" id="A0A7C3H4H8"/>
<keyword evidence="1" id="KW-0963">Cytoplasm</keyword>
<comment type="catalytic activity">
    <reaction evidence="4">
        <text>[protein]-L-glutamate 5-O-methyl ester + H2O = L-glutamyl-[protein] + methanol + H(+)</text>
        <dbReference type="Rhea" id="RHEA:23236"/>
        <dbReference type="Rhea" id="RHEA-COMP:10208"/>
        <dbReference type="Rhea" id="RHEA-COMP:10311"/>
        <dbReference type="ChEBI" id="CHEBI:15377"/>
        <dbReference type="ChEBI" id="CHEBI:15378"/>
        <dbReference type="ChEBI" id="CHEBI:17790"/>
        <dbReference type="ChEBI" id="CHEBI:29973"/>
        <dbReference type="ChEBI" id="CHEBI:82795"/>
        <dbReference type="EC" id="3.1.1.61"/>
    </reaction>
</comment>
<dbReference type="GO" id="GO:0008984">
    <property type="term" value="F:protein-glutamate methylesterase activity"/>
    <property type="evidence" value="ECO:0007669"/>
    <property type="project" value="UniProtKB-EC"/>
</dbReference>
<feature type="domain" description="CheB-type methylesterase" evidence="8">
    <location>
        <begin position="151"/>
        <end position="326"/>
    </location>
</feature>
<dbReference type="PANTHER" id="PTHR42872">
    <property type="entry name" value="PROTEIN-GLUTAMATE METHYLESTERASE/PROTEIN-GLUTAMINE GLUTAMINASE"/>
    <property type="match status" value="1"/>
</dbReference>
<dbReference type="InterPro" id="IPR000673">
    <property type="entry name" value="Sig_transdc_resp-reg_Me-estase"/>
</dbReference>
<dbReference type="Proteomes" id="UP000886043">
    <property type="component" value="Unassembled WGS sequence"/>
</dbReference>
<evidence type="ECO:0000256" key="3">
    <source>
        <dbReference type="ARBA" id="ARBA00039140"/>
    </source>
</evidence>
<dbReference type="EC" id="3.1.1.61" evidence="3"/>
<accession>A0A7C3H4H8</accession>
<organism evidence="9">
    <name type="scientific">Thermosulfurimonas dismutans</name>
    <dbReference type="NCBI Taxonomy" id="999894"/>
    <lineage>
        <taxon>Bacteria</taxon>
        <taxon>Pseudomonadati</taxon>
        <taxon>Thermodesulfobacteriota</taxon>
        <taxon>Thermodesulfobacteria</taxon>
        <taxon>Thermodesulfobacteriales</taxon>
        <taxon>Thermodesulfobacteriaceae</taxon>
        <taxon>Thermosulfurimonas</taxon>
    </lineage>
</organism>
<dbReference type="Pfam" id="PF01339">
    <property type="entry name" value="CheB_methylest"/>
    <property type="match status" value="1"/>
</dbReference>
<dbReference type="EMBL" id="DRMH01000064">
    <property type="protein sequence ID" value="HFC97785.1"/>
    <property type="molecule type" value="Genomic_DNA"/>
</dbReference>
<comment type="caution">
    <text evidence="5">Lacks conserved residue(s) required for the propagation of feature annotation.</text>
</comment>
<dbReference type="SMART" id="SM00448">
    <property type="entry name" value="REC"/>
    <property type="match status" value="1"/>
</dbReference>
<evidence type="ECO:0000313" key="9">
    <source>
        <dbReference type="EMBL" id="HFC97785.1"/>
    </source>
</evidence>
<evidence type="ECO:0000256" key="1">
    <source>
        <dbReference type="ARBA" id="ARBA00022490"/>
    </source>
</evidence>